<dbReference type="EMBL" id="BARS01018625">
    <property type="protein sequence ID" value="GAF96511.1"/>
    <property type="molecule type" value="Genomic_DNA"/>
</dbReference>
<evidence type="ECO:0000313" key="2">
    <source>
        <dbReference type="EMBL" id="GAF96511.1"/>
    </source>
</evidence>
<accession>X0UB13</accession>
<dbReference type="InterPro" id="IPR006075">
    <property type="entry name" value="Asn/Gln-tRNA_Trfase_suB/E_cat"/>
</dbReference>
<comment type="caution">
    <text evidence="2">The sequence shown here is derived from an EMBL/GenBank/DDBJ whole genome shotgun (WGS) entry which is preliminary data.</text>
</comment>
<dbReference type="InterPro" id="IPR014746">
    <property type="entry name" value="Gln_synth/guanido_kin_cat_dom"/>
</dbReference>
<dbReference type="AlphaFoldDB" id="X0UB13"/>
<gene>
    <name evidence="2" type="ORF">S01H1_30287</name>
</gene>
<evidence type="ECO:0000259" key="1">
    <source>
        <dbReference type="Pfam" id="PF02934"/>
    </source>
</evidence>
<proteinExistence type="predicted"/>
<organism evidence="2">
    <name type="scientific">marine sediment metagenome</name>
    <dbReference type="NCBI Taxonomy" id="412755"/>
    <lineage>
        <taxon>unclassified sequences</taxon>
        <taxon>metagenomes</taxon>
        <taxon>ecological metagenomes</taxon>
    </lineage>
</organism>
<dbReference type="GO" id="GO:0016874">
    <property type="term" value="F:ligase activity"/>
    <property type="evidence" value="ECO:0007669"/>
    <property type="project" value="InterPro"/>
</dbReference>
<sequence length="52" mass="5590">MYLMTTSSFEPVIGLEVHAELLTQSKMFCGCAVVDSTIAEPNTSVCEICTGM</sequence>
<dbReference type="SUPFAM" id="SSF55931">
    <property type="entry name" value="Glutamine synthetase/guanido kinase"/>
    <property type="match status" value="1"/>
</dbReference>
<protein>
    <recommendedName>
        <fullName evidence="1">Aspartyl/Glutamyl-tRNA(Gln) amidotransferase subunit B/E catalytic domain-containing protein</fullName>
    </recommendedName>
</protein>
<feature type="non-terminal residue" evidence="2">
    <location>
        <position position="52"/>
    </location>
</feature>
<feature type="domain" description="Aspartyl/Glutamyl-tRNA(Gln) amidotransferase subunit B/E catalytic" evidence="1">
    <location>
        <begin position="12"/>
        <end position="52"/>
    </location>
</feature>
<dbReference type="Pfam" id="PF02934">
    <property type="entry name" value="GatB_N"/>
    <property type="match status" value="1"/>
</dbReference>
<reference evidence="2" key="1">
    <citation type="journal article" date="2014" name="Front. Microbiol.">
        <title>High frequency of phylogenetically diverse reductive dehalogenase-homologous genes in deep subseafloor sedimentary metagenomes.</title>
        <authorList>
            <person name="Kawai M."/>
            <person name="Futagami T."/>
            <person name="Toyoda A."/>
            <person name="Takaki Y."/>
            <person name="Nishi S."/>
            <person name="Hori S."/>
            <person name="Arai W."/>
            <person name="Tsubouchi T."/>
            <person name="Morono Y."/>
            <person name="Uchiyama I."/>
            <person name="Ito T."/>
            <person name="Fujiyama A."/>
            <person name="Inagaki F."/>
            <person name="Takami H."/>
        </authorList>
    </citation>
    <scope>NUCLEOTIDE SEQUENCE</scope>
    <source>
        <strain evidence="2">Expedition CK06-06</strain>
    </source>
</reference>
<name>X0UB13_9ZZZZ</name>